<organism evidence="2 3">
    <name type="scientific">Brassica rapa subsp. trilocularis</name>
    <dbReference type="NCBI Taxonomy" id="1813537"/>
    <lineage>
        <taxon>Eukaryota</taxon>
        <taxon>Viridiplantae</taxon>
        <taxon>Streptophyta</taxon>
        <taxon>Embryophyta</taxon>
        <taxon>Tracheophyta</taxon>
        <taxon>Spermatophyta</taxon>
        <taxon>Magnoliopsida</taxon>
        <taxon>eudicotyledons</taxon>
        <taxon>Gunneridae</taxon>
        <taxon>Pentapetalae</taxon>
        <taxon>rosids</taxon>
        <taxon>malvids</taxon>
        <taxon>Brassicales</taxon>
        <taxon>Brassicaceae</taxon>
        <taxon>Brassiceae</taxon>
        <taxon>Brassica</taxon>
    </lineage>
</organism>
<dbReference type="PANTHER" id="PTHR47378:SF1">
    <property type="entry name" value="DIVINYL CHLOROPHYLLIDE A 8-VINYL-REDUCTASE, CHLOROPLASTIC"/>
    <property type="match status" value="1"/>
</dbReference>
<dbReference type="Proteomes" id="UP000823674">
    <property type="component" value="Chromosome A03"/>
</dbReference>
<accession>A0ABQ7MZU8</accession>
<keyword evidence="3" id="KW-1185">Reference proteome</keyword>
<reference evidence="2 3" key="1">
    <citation type="submission" date="2021-03" db="EMBL/GenBank/DDBJ databases">
        <authorList>
            <person name="King G.J."/>
            <person name="Bancroft I."/>
            <person name="Baten A."/>
            <person name="Bloomfield J."/>
            <person name="Borpatragohain P."/>
            <person name="He Z."/>
            <person name="Irish N."/>
            <person name="Irwin J."/>
            <person name="Liu K."/>
            <person name="Mauleon R.P."/>
            <person name="Moore J."/>
            <person name="Morris R."/>
            <person name="Ostergaard L."/>
            <person name="Wang B."/>
            <person name="Wells R."/>
        </authorList>
    </citation>
    <scope>NUCLEOTIDE SEQUENCE [LARGE SCALE GENOMIC DNA]</scope>
    <source>
        <strain evidence="2">R-o-18</strain>
        <tissue evidence="2">Leaf</tissue>
    </source>
</reference>
<dbReference type="InterPro" id="IPR044201">
    <property type="entry name" value="DVR-like"/>
</dbReference>
<evidence type="ECO:0000313" key="2">
    <source>
        <dbReference type="EMBL" id="KAG5403386.1"/>
    </source>
</evidence>
<gene>
    <name evidence="2" type="primary">A03g501270.1_BraROA</name>
    <name evidence="2" type="ORF">IGI04_009505</name>
</gene>
<proteinExistence type="predicted"/>
<evidence type="ECO:0000313" key="3">
    <source>
        <dbReference type="Proteomes" id="UP000823674"/>
    </source>
</evidence>
<name>A0ABQ7MZU8_BRACM</name>
<sequence>MIETGYVDTFPLRQLIPRCNKLPSRLEDAIENVKSLQKQIHAELKDSSFTYIIRTINPGNALTPLEQGEILFMILGSEPKFLKVPIEIMDFVIGVLDSVAKIFPAVGEAAEFGKIGITSHRVC</sequence>
<dbReference type="PANTHER" id="PTHR47378">
    <property type="entry name" value="DIVINYL CHLOROPHYLLIDE A 8-VINYL-REDUCTASE, CHLOROPLASTIC"/>
    <property type="match status" value="1"/>
</dbReference>
<comment type="caution">
    <text evidence="2">The sequence shown here is derived from an EMBL/GenBank/DDBJ whole genome shotgun (WGS) entry which is preliminary data.</text>
</comment>
<dbReference type="EMBL" id="JADBGQ010000003">
    <property type="protein sequence ID" value="KAG5403386.1"/>
    <property type="molecule type" value="Genomic_DNA"/>
</dbReference>
<evidence type="ECO:0000256" key="1">
    <source>
        <dbReference type="ARBA" id="ARBA00023002"/>
    </source>
</evidence>
<keyword evidence="1" id="KW-0560">Oxidoreductase</keyword>
<protein>
    <submittedName>
        <fullName evidence="2">Uncharacterized protein</fullName>
    </submittedName>
</protein>